<dbReference type="AlphaFoldDB" id="A0A4D6LAL8"/>
<reference evidence="2 3" key="1">
    <citation type="submission" date="2019-04" db="EMBL/GenBank/DDBJ databases">
        <title>An improved genome assembly and genetic linkage map for asparagus bean, Vigna unguiculata ssp. sesquipedialis.</title>
        <authorList>
            <person name="Xia Q."/>
            <person name="Zhang R."/>
            <person name="Dong Y."/>
        </authorList>
    </citation>
    <scope>NUCLEOTIDE SEQUENCE [LARGE SCALE GENOMIC DNA]</scope>
    <source>
        <tissue evidence="2">Leaf</tissue>
    </source>
</reference>
<sequence length="118" mass="13225">MAGKNGDTEHRLGEISRRVSQYLVAIGCIVDSTAQSSSNDDTDEVSDPSREKIVEIIKLLKKPNMADEEIAVVLPLVKSVYKRIHHPAAEILLEATFTTSETCEKMVSLLERYMKLMF</sequence>
<gene>
    <name evidence="1" type="ORF">DEO72_LG3g135</name>
    <name evidence="2" type="ORF">DEO72_LG3g136</name>
</gene>
<evidence type="ECO:0000313" key="1">
    <source>
        <dbReference type="EMBL" id="QCD85616.1"/>
    </source>
</evidence>
<evidence type="ECO:0000313" key="3">
    <source>
        <dbReference type="Proteomes" id="UP000501690"/>
    </source>
</evidence>
<protein>
    <submittedName>
        <fullName evidence="2">Uncharacterized protein</fullName>
    </submittedName>
</protein>
<dbReference type="EMBL" id="CP039347">
    <property type="protein sequence ID" value="QCD85616.1"/>
    <property type="molecule type" value="Genomic_DNA"/>
</dbReference>
<dbReference type="Proteomes" id="UP000501690">
    <property type="component" value="Linkage Group LG3"/>
</dbReference>
<evidence type="ECO:0000313" key="2">
    <source>
        <dbReference type="EMBL" id="QCD85617.1"/>
    </source>
</evidence>
<proteinExistence type="predicted"/>
<name>A0A4D6LAL8_VIGUN</name>
<dbReference type="EMBL" id="CP039347">
    <property type="protein sequence ID" value="QCD85617.1"/>
    <property type="molecule type" value="Genomic_DNA"/>
</dbReference>
<organism evidence="2 3">
    <name type="scientific">Vigna unguiculata</name>
    <name type="common">Cowpea</name>
    <dbReference type="NCBI Taxonomy" id="3917"/>
    <lineage>
        <taxon>Eukaryota</taxon>
        <taxon>Viridiplantae</taxon>
        <taxon>Streptophyta</taxon>
        <taxon>Embryophyta</taxon>
        <taxon>Tracheophyta</taxon>
        <taxon>Spermatophyta</taxon>
        <taxon>Magnoliopsida</taxon>
        <taxon>eudicotyledons</taxon>
        <taxon>Gunneridae</taxon>
        <taxon>Pentapetalae</taxon>
        <taxon>rosids</taxon>
        <taxon>fabids</taxon>
        <taxon>Fabales</taxon>
        <taxon>Fabaceae</taxon>
        <taxon>Papilionoideae</taxon>
        <taxon>50 kb inversion clade</taxon>
        <taxon>NPAAA clade</taxon>
        <taxon>indigoferoid/millettioid clade</taxon>
        <taxon>Phaseoleae</taxon>
        <taxon>Vigna</taxon>
    </lineage>
</organism>
<accession>A0A4D6LAL8</accession>
<keyword evidence="3" id="KW-1185">Reference proteome</keyword>